<dbReference type="GO" id="GO:0009404">
    <property type="term" value="P:toxin metabolic process"/>
    <property type="evidence" value="ECO:0007669"/>
    <property type="project" value="UniProtKB-UniRule"/>
</dbReference>
<dbReference type="Pfam" id="PF02794">
    <property type="entry name" value="HlyC"/>
    <property type="match status" value="1"/>
</dbReference>
<comment type="function">
    <text evidence="2">Involved in fatty acylation of protoxin at internal lysine residues, thereby converting it to the active toxin.</text>
</comment>
<dbReference type="AlphaFoldDB" id="A0A3N2QYE2"/>
<dbReference type="Proteomes" id="UP000268016">
    <property type="component" value="Unassembled WGS sequence"/>
</dbReference>
<reference evidence="4 5" key="1">
    <citation type="submission" date="2018-10" db="EMBL/GenBank/DDBJ databases">
        <title>Histidinibacterium lentulum gen. nov., sp. nov., a marine bacterium from the culture broth of Picochlorum sp. 122.</title>
        <authorList>
            <person name="Wang G."/>
        </authorList>
    </citation>
    <scope>NUCLEOTIDE SEQUENCE [LARGE SCALE GENOMIC DNA]</scope>
    <source>
        <strain evidence="4 5">B17</strain>
    </source>
</reference>
<dbReference type="GO" id="GO:0005737">
    <property type="term" value="C:cytoplasm"/>
    <property type="evidence" value="ECO:0007669"/>
    <property type="project" value="UniProtKB-SubCell"/>
</dbReference>
<dbReference type="GO" id="GO:0031640">
    <property type="term" value="P:killing of cells of another organism"/>
    <property type="evidence" value="ECO:0007669"/>
    <property type="project" value="UniProtKB-KW"/>
</dbReference>
<dbReference type="InterPro" id="IPR003996">
    <property type="entry name" value="RTX_toxin-activating_protC_bac"/>
</dbReference>
<keyword evidence="5" id="KW-1185">Reference proteome</keyword>
<dbReference type="GO" id="GO:0016746">
    <property type="term" value="F:acyltransferase activity"/>
    <property type="evidence" value="ECO:0007669"/>
    <property type="project" value="UniProtKB-UniRule"/>
</dbReference>
<evidence type="ECO:0000313" key="5">
    <source>
        <dbReference type="Proteomes" id="UP000268016"/>
    </source>
</evidence>
<dbReference type="OrthoDB" id="5431564at2"/>
<protein>
    <recommendedName>
        <fullName evidence="2">RTX toxin-activating lysine-acyltransferase</fullName>
        <ecNumber evidence="2">2.3.1.-</ecNumber>
    </recommendedName>
</protein>
<comment type="subcellular location">
    <subcellularLocation>
        <location evidence="2">Cytoplasm</location>
    </subcellularLocation>
</comment>
<feature type="compositionally biased region" description="Acidic residues" evidence="3">
    <location>
        <begin position="184"/>
        <end position="196"/>
    </location>
</feature>
<dbReference type="EC" id="2.3.1.-" evidence="2"/>
<keyword evidence="2" id="KW-0963">Cytoplasm</keyword>
<name>A0A3N2QYE2_9RHOB</name>
<evidence type="ECO:0000256" key="3">
    <source>
        <dbReference type="SAM" id="MobiDB-lite"/>
    </source>
</evidence>
<sequence length="196" mass="21593">MAGKKEKPVAEAPALTEAEASERLARIRVGLRHSFAAAALAMIQLPRYRSQHLSDLEHLLLEPLLRDRVAFAYPKDVTEAGGLADQEIAGFAIWASVSPEVDGRIREQIAQGTWPIRLKAEDWTSGEIAWLFDVVAPGKDRAASVIAGFRKLVEGRQLHLHPLIARLVDRETLEKMGARRTSEADAETEDTPEPAS</sequence>
<gene>
    <name evidence="4" type="ORF">EAT49_13035</name>
</gene>
<evidence type="ECO:0000313" key="4">
    <source>
        <dbReference type="EMBL" id="ROU00220.1"/>
    </source>
</evidence>
<organism evidence="4 5">
    <name type="scientific">Histidinibacterium lentulum</name>
    <dbReference type="NCBI Taxonomy" id="2480588"/>
    <lineage>
        <taxon>Bacteria</taxon>
        <taxon>Pseudomonadati</taxon>
        <taxon>Pseudomonadota</taxon>
        <taxon>Alphaproteobacteria</taxon>
        <taxon>Rhodobacterales</taxon>
        <taxon>Paracoccaceae</taxon>
        <taxon>Histidinibacterium</taxon>
    </lineage>
</organism>
<dbReference type="EMBL" id="RDRB01000006">
    <property type="protein sequence ID" value="ROU00220.1"/>
    <property type="molecule type" value="Genomic_DNA"/>
</dbReference>
<comment type="similarity">
    <text evidence="1 2">Belongs to the RTX toxin acyltransferase family.</text>
</comment>
<dbReference type="RefSeq" id="WP_123642769.1">
    <property type="nucleotide sequence ID" value="NZ_ML119086.1"/>
</dbReference>
<keyword evidence="2" id="KW-0204">Cytolysis</keyword>
<proteinExistence type="inferred from homology"/>
<feature type="region of interest" description="Disordered" evidence="3">
    <location>
        <begin position="176"/>
        <end position="196"/>
    </location>
</feature>
<keyword evidence="2 4" id="KW-0012">Acyltransferase</keyword>
<comment type="caution">
    <text evidence="4">The sequence shown here is derived from an EMBL/GenBank/DDBJ whole genome shotgun (WGS) entry which is preliminary data.</text>
</comment>
<evidence type="ECO:0000256" key="2">
    <source>
        <dbReference type="RuleBase" id="RU368102"/>
    </source>
</evidence>
<accession>A0A3N2QYE2</accession>
<keyword evidence="2 4" id="KW-0808">Transferase</keyword>
<evidence type="ECO:0000256" key="1">
    <source>
        <dbReference type="ARBA" id="ARBA00005686"/>
    </source>
</evidence>